<reference evidence="5" key="1">
    <citation type="submission" date="2020-10" db="EMBL/GenBank/DDBJ databases">
        <authorList>
            <person name="Gilroy R."/>
        </authorList>
    </citation>
    <scope>NUCLEOTIDE SEQUENCE</scope>
    <source>
        <strain evidence="5">11159</strain>
    </source>
</reference>
<evidence type="ECO:0000313" key="5">
    <source>
        <dbReference type="EMBL" id="MBO8427315.1"/>
    </source>
</evidence>
<dbReference type="PROSITE" id="PS51257">
    <property type="entry name" value="PROKAR_LIPOPROTEIN"/>
    <property type="match status" value="1"/>
</dbReference>
<dbReference type="PANTHER" id="PTHR30061">
    <property type="entry name" value="MALTOSE-BINDING PERIPLASMIC PROTEIN"/>
    <property type="match status" value="1"/>
</dbReference>
<name>A0A9D9DJJ6_9BACL</name>
<comment type="similarity">
    <text evidence="1">Belongs to the bacterial solute-binding protein 1 family.</text>
</comment>
<dbReference type="SUPFAM" id="SSF53850">
    <property type="entry name" value="Periplasmic binding protein-like II"/>
    <property type="match status" value="1"/>
</dbReference>
<dbReference type="EMBL" id="JADIMY010000043">
    <property type="protein sequence ID" value="MBO8427315.1"/>
    <property type="molecule type" value="Genomic_DNA"/>
</dbReference>
<organism evidence="5 6">
    <name type="scientific">Candidatus Onthovivens merdipullorum</name>
    <dbReference type="NCBI Taxonomy" id="2840889"/>
    <lineage>
        <taxon>Bacteria</taxon>
        <taxon>Bacillati</taxon>
        <taxon>Bacillota</taxon>
        <taxon>Bacilli</taxon>
        <taxon>Bacillales</taxon>
        <taxon>Candidatus Onthovivens</taxon>
    </lineage>
</organism>
<keyword evidence="2" id="KW-0813">Transport</keyword>
<evidence type="ECO:0000256" key="2">
    <source>
        <dbReference type="ARBA" id="ARBA00022448"/>
    </source>
</evidence>
<feature type="non-terminal residue" evidence="5">
    <location>
        <position position="304"/>
    </location>
</feature>
<evidence type="ECO:0000256" key="4">
    <source>
        <dbReference type="SAM" id="SignalP"/>
    </source>
</evidence>
<sequence>MKRVSKLLLSLTFVSSLFSVTSCGHYTKTGPLVIWHDKEDSVIEILENALHEKLPNQEFEFIRKENLTDNLKLVGQDARSAPDMYIFAHDKIGLFDTIGILEPIENIIDTSLLDKYIDLTISSLSYNGRLLGVPLYYETLLFLYNKDQMKEAPTTTEELYTYMQDVTETSQSRRYGFVEQHSTAYYSAGWINGYGGEILHSDGTPGLNDEKTIEALKYHKKFIEYMPHGTMDYPTVNTMFTEKLADSIFAGPWLVTSADNINLGFAQMPTLPNGNKISPYCGVQGIQVLKVAVESEERKEEIKN</sequence>
<evidence type="ECO:0000256" key="1">
    <source>
        <dbReference type="ARBA" id="ARBA00008520"/>
    </source>
</evidence>
<gene>
    <name evidence="5" type="ORF">IAC58_01990</name>
</gene>
<reference evidence="5" key="2">
    <citation type="journal article" date="2021" name="PeerJ">
        <title>Extensive microbial diversity within the chicken gut microbiome revealed by metagenomics and culture.</title>
        <authorList>
            <person name="Gilroy R."/>
            <person name="Ravi A."/>
            <person name="Getino M."/>
            <person name="Pursley I."/>
            <person name="Horton D.L."/>
            <person name="Alikhan N.F."/>
            <person name="Baker D."/>
            <person name="Gharbi K."/>
            <person name="Hall N."/>
            <person name="Watson M."/>
            <person name="Adriaenssens E.M."/>
            <person name="Foster-Nyarko E."/>
            <person name="Jarju S."/>
            <person name="Secka A."/>
            <person name="Antonio M."/>
            <person name="Oren A."/>
            <person name="Chaudhuri R.R."/>
            <person name="La Ragione R."/>
            <person name="Hildebrand F."/>
            <person name="Pallen M.J."/>
        </authorList>
    </citation>
    <scope>NUCLEOTIDE SEQUENCE</scope>
    <source>
        <strain evidence="5">11159</strain>
    </source>
</reference>
<dbReference type="AlphaFoldDB" id="A0A9D9DJJ6"/>
<feature type="chain" id="PRO_5039236966" evidence="4">
    <location>
        <begin position="20"/>
        <end position="304"/>
    </location>
</feature>
<comment type="caution">
    <text evidence="5">The sequence shown here is derived from an EMBL/GenBank/DDBJ whole genome shotgun (WGS) entry which is preliminary data.</text>
</comment>
<protein>
    <submittedName>
        <fullName evidence="5">Extracellular solute-binding protein</fullName>
    </submittedName>
</protein>
<dbReference type="GO" id="GO:0042956">
    <property type="term" value="P:maltodextrin transmembrane transport"/>
    <property type="evidence" value="ECO:0007669"/>
    <property type="project" value="TreeGrafter"/>
</dbReference>
<keyword evidence="3 4" id="KW-0732">Signal</keyword>
<dbReference type="Proteomes" id="UP000823613">
    <property type="component" value="Unassembled WGS sequence"/>
</dbReference>
<accession>A0A9D9DJJ6</accession>
<dbReference type="InterPro" id="IPR006059">
    <property type="entry name" value="SBP"/>
</dbReference>
<proteinExistence type="inferred from homology"/>
<evidence type="ECO:0000313" key="6">
    <source>
        <dbReference type="Proteomes" id="UP000823613"/>
    </source>
</evidence>
<dbReference type="GO" id="GO:0015768">
    <property type="term" value="P:maltose transport"/>
    <property type="evidence" value="ECO:0007669"/>
    <property type="project" value="TreeGrafter"/>
</dbReference>
<dbReference type="Gene3D" id="3.40.190.10">
    <property type="entry name" value="Periplasmic binding protein-like II"/>
    <property type="match status" value="2"/>
</dbReference>
<evidence type="ECO:0000256" key="3">
    <source>
        <dbReference type="ARBA" id="ARBA00022729"/>
    </source>
</evidence>
<dbReference type="GO" id="GO:0055052">
    <property type="term" value="C:ATP-binding cassette (ABC) transporter complex, substrate-binding subunit-containing"/>
    <property type="evidence" value="ECO:0007669"/>
    <property type="project" value="TreeGrafter"/>
</dbReference>
<feature type="signal peptide" evidence="4">
    <location>
        <begin position="1"/>
        <end position="19"/>
    </location>
</feature>
<dbReference type="PANTHER" id="PTHR30061:SF50">
    <property type="entry name" value="MALTOSE_MALTODEXTRIN-BINDING PERIPLASMIC PROTEIN"/>
    <property type="match status" value="1"/>
</dbReference>
<dbReference type="GO" id="GO:1901982">
    <property type="term" value="F:maltose binding"/>
    <property type="evidence" value="ECO:0007669"/>
    <property type="project" value="TreeGrafter"/>
</dbReference>
<dbReference type="Pfam" id="PF01547">
    <property type="entry name" value="SBP_bac_1"/>
    <property type="match status" value="1"/>
</dbReference>